<dbReference type="Proteomes" id="UP000006233">
    <property type="component" value="Unassembled WGS sequence"/>
</dbReference>
<proteinExistence type="predicted"/>
<name>C9MXD6_9FUSO</name>
<evidence type="ECO:0000313" key="1">
    <source>
        <dbReference type="EMBL" id="EEX74705.1"/>
    </source>
</evidence>
<dbReference type="STRING" id="634994.GCWU000323_01344"/>
<reference evidence="1 2" key="1">
    <citation type="submission" date="2009-09" db="EMBL/GenBank/DDBJ databases">
        <authorList>
            <person name="Weinstock G."/>
            <person name="Sodergren E."/>
            <person name="Clifton S."/>
            <person name="Fulton L."/>
            <person name="Fulton B."/>
            <person name="Courtney L."/>
            <person name="Fronick C."/>
            <person name="Harrison M."/>
            <person name="Strong C."/>
            <person name="Farmer C."/>
            <person name="Delahaunty K."/>
            <person name="Markovic C."/>
            <person name="Hall O."/>
            <person name="Minx P."/>
            <person name="Tomlinson C."/>
            <person name="Mitreva M."/>
            <person name="Nelson J."/>
            <person name="Hou S."/>
            <person name="Wollam A."/>
            <person name="Pepin K.H."/>
            <person name="Johnson M."/>
            <person name="Bhonagiri V."/>
            <person name="Nash W.E."/>
            <person name="Warren W."/>
            <person name="Chinwalla A."/>
            <person name="Mardis E.R."/>
            <person name="Wilson R.K."/>
        </authorList>
    </citation>
    <scope>NUCLEOTIDE SEQUENCE [LARGE SCALE GENOMIC DNA]</scope>
    <source>
        <strain evidence="1 2">F0254</strain>
    </source>
</reference>
<sequence>MIQTQEQLIWELSLKLKEKFRQLQMEMPKMIQERLLNGH</sequence>
<dbReference type="EMBL" id="ACVB02000009">
    <property type="protein sequence ID" value="EEX74705.1"/>
    <property type="molecule type" value="Genomic_DNA"/>
</dbReference>
<dbReference type="AlphaFoldDB" id="C9MXD6"/>
<organism evidence="1 2">
    <name type="scientific">Leptotrichia hofstadii F0254</name>
    <dbReference type="NCBI Taxonomy" id="634994"/>
    <lineage>
        <taxon>Bacteria</taxon>
        <taxon>Fusobacteriati</taxon>
        <taxon>Fusobacteriota</taxon>
        <taxon>Fusobacteriia</taxon>
        <taxon>Fusobacteriales</taxon>
        <taxon>Leptotrichiaceae</taxon>
        <taxon>Leptotrichia</taxon>
    </lineage>
</organism>
<accession>C9MXD6</accession>
<gene>
    <name evidence="1" type="ORF">GCWU000323_01344</name>
</gene>
<protein>
    <submittedName>
        <fullName evidence="1">Uncharacterized protein</fullName>
    </submittedName>
</protein>
<comment type="caution">
    <text evidence="1">The sequence shown here is derived from an EMBL/GenBank/DDBJ whole genome shotgun (WGS) entry which is preliminary data.</text>
</comment>
<dbReference type="HOGENOM" id="CLU_3312117_0_0_0"/>
<evidence type="ECO:0000313" key="2">
    <source>
        <dbReference type="Proteomes" id="UP000006233"/>
    </source>
</evidence>